<dbReference type="GO" id="GO:0009253">
    <property type="term" value="P:peptidoglycan catabolic process"/>
    <property type="evidence" value="ECO:0007669"/>
    <property type="project" value="InterPro"/>
</dbReference>
<evidence type="ECO:0000313" key="4">
    <source>
        <dbReference type="Proteomes" id="UP000003671"/>
    </source>
</evidence>
<dbReference type="Gene3D" id="3.40.630.40">
    <property type="entry name" value="Zn-dependent exopeptidases"/>
    <property type="match status" value="1"/>
</dbReference>
<dbReference type="AlphaFoldDB" id="C9KPI3"/>
<evidence type="ECO:0000313" key="3">
    <source>
        <dbReference type="EMBL" id="EEX68138.1"/>
    </source>
</evidence>
<dbReference type="InterPro" id="IPR050695">
    <property type="entry name" value="N-acetylmuramoyl_amidase_3"/>
</dbReference>
<dbReference type="EMBL" id="ABWK02000020">
    <property type="protein sequence ID" value="EEX68138.1"/>
    <property type="molecule type" value="Genomic_DNA"/>
</dbReference>
<evidence type="ECO:0000259" key="2">
    <source>
        <dbReference type="SMART" id="SM00646"/>
    </source>
</evidence>
<dbReference type="PANTHER" id="PTHR30404:SF0">
    <property type="entry name" value="N-ACETYLMURAMOYL-L-ALANINE AMIDASE AMIC"/>
    <property type="match status" value="1"/>
</dbReference>
<gene>
    <name evidence="3" type="ORF">MITSMUL_05140</name>
</gene>
<keyword evidence="1 3" id="KW-0378">Hydrolase</keyword>
<reference evidence="3" key="1">
    <citation type="submission" date="2009-09" db="EMBL/GenBank/DDBJ databases">
        <authorList>
            <person name="Weinstock G."/>
            <person name="Sodergren E."/>
            <person name="Clifton S."/>
            <person name="Fulton L."/>
            <person name="Fulton B."/>
            <person name="Courtney L."/>
            <person name="Fronick C."/>
            <person name="Harrison M."/>
            <person name="Strong C."/>
            <person name="Farmer C."/>
            <person name="Delahaunty K."/>
            <person name="Markovic C."/>
            <person name="Hall O."/>
            <person name="Minx P."/>
            <person name="Tomlinson C."/>
            <person name="Mitreva M."/>
            <person name="Nelson J."/>
            <person name="Hou S."/>
            <person name="Wollam A."/>
            <person name="Pepin K.H."/>
            <person name="Johnson M."/>
            <person name="Bhonagiri V."/>
            <person name="Nash W.E."/>
            <person name="Warren W."/>
            <person name="Chinwalla A."/>
            <person name="Mardis E.R."/>
            <person name="Wilson R.K."/>
        </authorList>
    </citation>
    <scope>NUCLEOTIDE SEQUENCE [LARGE SCALE GENOMIC DNA]</scope>
    <source>
        <strain evidence="3">DSM 20544</strain>
    </source>
</reference>
<dbReference type="SUPFAM" id="SSF53187">
    <property type="entry name" value="Zn-dependent exopeptidases"/>
    <property type="match status" value="1"/>
</dbReference>
<dbReference type="STRING" id="500635.MITSMUL_05140"/>
<dbReference type="PATRIC" id="fig|500635.8.peg.1799"/>
<dbReference type="GO" id="GO:0008745">
    <property type="term" value="F:N-acetylmuramoyl-L-alanine amidase activity"/>
    <property type="evidence" value="ECO:0007669"/>
    <property type="project" value="UniProtKB-EC"/>
</dbReference>
<evidence type="ECO:0000256" key="1">
    <source>
        <dbReference type="ARBA" id="ARBA00022801"/>
    </source>
</evidence>
<sequence length="230" mass="25390">MSKSILIPQTTSIRKEHPMRIFINPGHALGSRPDPGAVNLEHDITEAEVNARIARNCCIALERYGHSTKTVQSHNLRGEAPAYPNVTALANNWPADVFLSIHANAGGGRGCETYAFSECSWGHGLATIVQKSVHRAVSRLDKSFPDRGVKVNPDFTVLRRTAMPAILVETAFLDNDEDIRLLLDYPAVFGQAIASGVDQFLRAHITPEGELIYEEDEPAPMLWRYVPAHI</sequence>
<dbReference type="InterPro" id="IPR002508">
    <property type="entry name" value="MurNAc-LAA_cat"/>
</dbReference>
<comment type="caution">
    <text evidence="3">The sequence shown here is derived from an EMBL/GenBank/DDBJ whole genome shotgun (WGS) entry which is preliminary data.</text>
</comment>
<name>C9KPI3_9FIRM</name>
<proteinExistence type="predicted"/>
<dbReference type="EC" id="3.5.1.28" evidence="3"/>
<dbReference type="GO" id="GO:0030288">
    <property type="term" value="C:outer membrane-bounded periplasmic space"/>
    <property type="evidence" value="ECO:0007669"/>
    <property type="project" value="TreeGrafter"/>
</dbReference>
<dbReference type="eggNOG" id="COG0860">
    <property type="taxonomic scope" value="Bacteria"/>
</dbReference>
<feature type="domain" description="MurNAc-LAA" evidence="2">
    <location>
        <begin position="87"/>
        <end position="198"/>
    </location>
</feature>
<protein>
    <submittedName>
        <fullName evidence="3">N-acetylmuramoyl-L-alanine amidase</fullName>
        <ecNumber evidence="3">3.5.1.28</ecNumber>
    </submittedName>
</protein>
<dbReference type="SMART" id="SM00646">
    <property type="entry name" value="Ami_3"/>
    <property type="match status" value="1"/>
</dbReference>
<keyword evidence="4" id="KW-1185">Reference proteome</keyword>
<dbReference type="CDD" id="cd02696">
    <property type="entry name" value="MurNAc-LAA"/>
    <property type="match status" value="1"/>
</dbReference>
<organism evidence="3 4">
    <name type="scientific">Mitsuokella multacida DSM 20544</name>
    <dbReference type="NCBI Taxonomy" id="500635"/>
    <lineage>
        <taxon>Bacteria</taxon>
        <taxon>Bacillati</taxon>
        <taxon>Bacillota</taxon>
        <taxon>Negativicutes</taxon>
        <taxon>Selenomonadales</taxon>
        <taxon>Selenomonadaceae</taxon>
        <taxon>Mitsuokella</taxon>
    </lineage>
</organism>
<dbReference type="PANTHER" id="PTHR30404">
    <property type="entry name" value="N-ACETYLMURAMOYL-L-ALANINE AMIDASE"/>
    <property type="match status" value="1"/>
</dbReference>
<dbReference type="HOGENOM" id="CLU_014322_9_5_9"/>
<dbReference type="Pfam" id="PF01520">
    <property type="entry name" value="Amidase_3"/>
    <property type="match status" value="1"/>
</dbReference>
<dbReference type="Proteomes" id="UP000003671">
    <property type="component" value="Unassembled WGS sequence"/>
</dbReference>
<accession>C9KPI3</accession>